<dbReference type="InterPro" id="IPR039907">
    <property type="entry name" value="NOB1"/>
</dbReference>
<evidence type="ECO:0000256" key="1">
    <source>
        <dbReference type="ARBA" id="ARBA00022722"/>
    </source>
</evidence>
<dbReference type="InterPro" id="IPR029060">
    <property type="entry name" value="PIN-like_dom_sf"/>
</dbReference>
<feature type="non-terminal residue" evidence="5">
    <location>
        <position position="149"/>
    </location>
</feature>
<dbReference type="GO" id="GO:0004521">
    <property type="term" value="F:RNA endonuclease activity"/>
    <property type="evidence" value="ECO:0007669"/>
    <property type="project" value="TreeGrafter"/>
</dbReference>
<feature type="domain" description="Ribonuclease PIN" evidence="4">
    <location>
        <begin position="7"/>
        <end position="92"/>
    </location>
</feature>
<dbReference type="GO" id="GO:0046872">
    <property type="term" value="F:metal ion binding"/>
    <property type="evidence" value="ECO:0007669"/>
    <property type="project" value="UniProtKB-KW"/>
</dbReference>
<keyword evidence="3" id="KW-0378">Hydrolase</keyword>
<organism evidence="5">
    <name type="scientific">marine sediment metagenome</name>
    <dbReference type="NCBI Taxonomy" id="412755"/>
    <lineage>
        <taxon>unclassified sequences</taxon>
        <taxon>metagenomes</taxon>
        <taxon>ecological metagenomes</taxon>
    </lineage>
</organism>
<dbReference type="SUPFAM" id="SSF88723">
    <property type="entry name" value="PIN domain-like"/>
    <property type="match status" value="1"/>
</dbReference>
<proteinExistence type="predicted"/>
<evidence type="ECO:0000259" key="4">
    <source>
        <dbReference type="Pfam" id="PF17146"/>
    </source>
</evidence>
<keyword evidence="2" id="KW-0479">Metal-binding</keyword>
<reference evidence="5" key="1">
    <citation type="journal article" date="2014" name="Front. Microbiol.">
        <title>High frequency of phylogenetically diverse reductive dehalogenase-homologous genes in deep subseafloor sedimentary metagenomes.</title>
        <authorList>
            <person name="Kawai M."/>
            <person name="Futagami T."/>
            <person name="Toyoda A."/>
            <person name="Takaki Y."/>
            <person name="Nishi S."/>
            <person name="Hori S."/>
            <person name="Arai W."/>
            <person name="Tsubouchi T."/>
            <person name="Morono Y."/>
            <person name="Uchiyama I."/>
            <person name="Ito T."/>
            <person name="Fujiyama A."/>
            <person name="Inagaki F."/>
            <person name="Takami H."/>
        </authorList>
    </citation>
    <scope>NUCLEOTIDE SEQUENCE</scope>
    <source>
        <strain evidence="5">Expedition CK06-06</strain>
    </source>
</reference>
<dbReference type="GO" id="GO:0030688">
    <property type="term" value="C:preribosome, small subunit precursor"/>
    <property type="evidence" value="ECO:0007669"/>
    <property type="project" value="TreeGrafter"/>
</dbReference>
<sequence>MPRKVYVLDTSAVIAGFVPGLAKAEQATVQEVLEEASDLCSKLELETAVAAGKVRVVEPARETLEEVGKRVAQTGDLVSAVDIKLLALALDLKRSGEEPELVTDDYAIQNLASLFDIPYQRIVMPGIKEVLRWEMVCPACNRRYTPTTS</sequence>
<evidence type="ECO:0000313" key="5">
    <source>
        <dbReference type="EMBL" id="GAI36930.1"/>
    </source>
</evidence>
<accession>X1PD45</accession>
<dbReference type="GO" id="GO:0030490">
    <property type="term" value="P:maturation of SSU-rRNA"/>
    <property type="evidence" value="ECO:0007669"/>
    <property type="project" value="TreeGrafter"/>
</dbReference>
<dbReference type="PANTHER" id="PTHR12814">
    <property type="entry name" value="RNA-BINDING PROTEIN NOB1"/>
    <property type="match status" value="1"/>
</dbReference>
<evidence type="ECO:0000256" key="2">
    <source>
        <dbReference type="ARBA" id="ARBA00022723"/>
    </source>
</evidence>
<dbReference type="Pfam" id="PF17146">
    <property type="entry name" value="PIN_6"/>
    <property type="match status" value="1"/>
</dbReference>
<dbReference type="GO" id="GO:0016787">
    <property type="term" value="F:hydrolase activity"/>
    <property type="evidence" value="ECO:0007669"/>
    <property type="project" value="UniProtKB-KW"/>
</dbReference>
<gene>
    <name evidence="5" type="ORF">S06H3_38474</name>
</gene>
<comment type="caution">
    <text evidence="5">The sequence shown here is derived from an EMBL/GenBank/DDBJ whole genome shotgun (WGS) entry which is preliminary data.</text>
</comment>
<dbReference type="EMBL" id="BARV01023455">
    <property type="protein sequence ID" value="GAI36930.1"/>
    <property type="molecule type" value="Genomic_DNA"/>
</dbReference>
<dbReference type="Gene3D" id="3.40.50.1010">
    <property type="entry name" value="5'-nuclease"/>
    <property type="match status" value="1"/>
</dbReference>
<evidence type="ECO:0000256" key="3">
    <source>
        <dbReference type="ARBA" id="ARBA00022801"/>
    </source>
</evidence>
<dbReference type="PANTHER" id="PTHR12814:SF2">
    <property type="entry name" value="RNA-BINDING PROTEIN NOB1"/>
    <property type="match status" value="1"/>
</dbReference>
<dbReference type="AlphaFoldDB" id="X1PD45"/>
<keyword evidence="1" id="KW-0540">Nuclease</keyword>
<protein>
    <recommendedName>
        <fullName evidence="4">Ribonuclease PIN domain-containing protein</fullName>
    </recommendedName>
</protein>
<name>X1PD45_9ZZZZ</name>
<dbReference type="InterPro" id="IPR033411">
    <property type="entry name" value="Ribonuclease_PIN"/>
</dbReference>